<feature type="binding site" evidence="7">
    <location>
        <position position="122"/>
    </location>
    <ligand>
        <name>phosphoenolpyruvate</name>
        <dbReference type="ChEBI" id="CHEBI:58702"/>
    </ligand>
</feature>
<dbReference type="GO" id="GO:0008652">
    <property type="term" value="P:amino acid biosynthetic process"/>
    <property type="evidence" value="ECO:0007669"/>
    <property type="project" value="UniProtKB-KW"/>
</dbReference>
<keyword evidence="11" id="KW-1185">Reference proteome</keyword>
<dbReference type="Proteomes" id="UP000567246">
    <property type="component" value="Unassembled WGS sequence"/>
</dbReference>
<feature type="binding site" evidence="7">
    <location>
        <position position="221"/>
    </location>
    <ligand>
        <name>3-phosphoshikimate</name>
        <dbReference type="ChEBI" id="CHEBI:145989"/>
    </ligand>
</feature>
<comment type="pathway">
    <text evidence="1 7">Metabolic intermediate biosynthesis; chorismate biosynthesis; chorismate from D-erythrose 4-phosphate and phosphoenolpyruvate: step 6/7.</text>
</comment>
<dbReference type="UniPathway" id="UPA00053">
    <property type="reaction ID" value="UER00089"/>
</dbReference>
<dbReference type="AlphaFoldDB" id="A0A7W9N0R2"/>
<comment type="caution">
    <text evidence="7">Lacks conserved residue(s) required for the propagation of feature annotation.</text>
</comment>
<sequence length="501" mass="51126">MTRPTPAPEDPSEHPSERPVEPLAGDVVAWPAPAARGPVRGTVRLPGSKSLTNRHLVLAAVADGPVTLRGALVSRDSALMRAALESLGARFEDLPDGGLRVHPLPLGKPLEGEVEVDCGLAGTVMRFVPFVAALRPGRVRFDGDAGARVRPMAPVIDALRRLGVTVHEEGEPGLLPFTVHTPPDAATVAGGPRASEDGAAGAHSPAAPVPEAAVDAGASSQFLSGALLAAAAMPRGLRLRHTGATVPSPEHVGMTVAVLRSLGVRVEQPDATSWTVAPGGIAAHEAAIEPDLSNAGPFLAAAAVTGGSVTVPDWPTRTTQIGDRWRRILPAFGASVALTVDRTDRSRAALTVTGGTRPDGTALVTGARDVADTAELAPTVAAIALLAEGPTRLTGIGHLRGHETDRLAALAAESARFGVEVDEQTDALGFPGTDASGPLTPAVAQTYHDHRMATFAAVVGLRVPGTAVVDVATTAKTMPDFPAMWTSLVAPAAGADEAGAL</sequence>
<feature type="binding site" evidence="7">
    <location>
        <position position="375"/>
    </location>
    <ligand>
        <name>3-phosphoshikimate</name>
        <dbReference type="ChEBI" id="CHEBI:145989"/>
    </ligand>
</feature>
<dbReference type="EMBL" id="JACHMW010000001">
    <property type="protein sequence ID" value="MBB5848519.1"/>
    <property type="molecule type" value="Genomic_DNA"/>
</dbReference>
<feature type="binding site" evidence="7">
    <location>
        <position position="219"/>
    </location>
    <ligand>
        <name>3-phosphoshikimate</name>
        <dbReference type="ChEBI" id="CHEBI:145989"/>
    </ligand>
</feature>
<feature type="binding site" evidence="7">
    <location>
        <position position="248"/>
    </location>
    <ligand>
        <name>3-phosphoshikimate</name>
        <dbReference type="ChEBI" id="CHEBI:145989"/>
    </ligand>
</feature>
<protein>
    <recommendedName>
        <fullName evidence="7">3-phosphoshikimate 1-carboxyvinyltransferase</fullName>
        <ecNumber evidence="7">2.5.1.19</ecNumber>
    </recommendedName>
    <alternativeName>
        <fullName evidence="7">5-enolpyruvylshikimate-3-phosphate synthase</fullName>
        <shortName evidence="7">EPSP synthase</shortName>
        <shortName evidence="7">EPSPS</shortName>
    </alternativeName>
</protein>
<keyword evidence="4 7" id="KW-0808">Transferase</keyword>
<accession>A0A7W9N0R2</accession>
<evidence type="ECO:0000256" key="7">
    <source>
        <dbReference type="HAMAP-Rule" id="MF_00210"/>
    </source>
</evidence>
<dbReference type="GO" id="GO:0003866">
    <property type="term" value="F:3-phosphoshikimate 1-carboxyvinyltransferase activity"/>
    <property type="evidence" value="ECO:0007669"/>
    <property type="project" value="UniProtKB-UniRule"/>
</dbReference>
<dbReference type="Gene3D" id="3.65.10.10">
    <property type="entry name" value="Enolpyruvate transferase domain"/>
    <property type="match status" value="2"/>
</dbReference>
<comment type="catalytic activity">
    <reaction evidence="6">
        <text>3-phosphoshikimate + phosphoenolpyruvate = 5-O-(1-carboxyvinyl)-3-phosphoshikimate + phosphate</text>
        <dbReference type="Rhea" id="RHEA:21256"/>
        <dbReference type="ChEBI" id="CHEBI:43474"/>
        <dbReference type="ChEBI" id="CHEBI:57701"/>
        <dbReference type="ChEBI" id="CHEBI:58702"/>
        <dbReference type="ChEBI" id="CHEBI:145989"/>
        <dbReference type="EC" id="2.5.1.19"/>
    </reaction>
    <physiologicalReaction direction="left-to-right" evidence="6">
        <dbReference type="Rhea" id="RHEA:21257"/>
    </physiologicalReaction>
</comment>
<gene>
    <name evidence="7" type="primary">aroA</name>
    <name evidence="10" type="ORF">HDA33_001083</name>
</gene>
<dbReference type="GO" id="GO:0005737">
    <property type="term" value="C:cytoplasm"/>
    <property type="evidence" value="ECO:0007669"/>
    <property type="project" value="UniProtKB-SubCell"/>
</dbReference>
<dbReference type="PANTHER" id="PTHR21090">
    <property type="entry name" value="AROM/DEHYDROQUINATE SYNTHASE"/>
    <property type="match status" value="1"/>
</dbReference>
<feature type="binding site" evidence="7">
    <location>
        <position position="451"/>
    </location>
    <ligand>
        <name>phosphoenolpyruvate</name>
        <dbReference type="ChEBI" id="CHEBI:58702"/>
    </ligand>
</feature>
<keyword evidence="7" id="KW-0963">Cytoplasm</keyword>
<dbReference type="HAMAP" id="MF_00210">
    <property type="entry name" value="EPSP_synth"/>
    <property type="match status" value="1"/>
</dbReference>
<feature type="binding site" evidence="7">
    <location>
        <position position="49"/>
    </location>
    <ligand>
        <name>3-phosphoshikimate</name>
        <dbReference type="ChEBI" id="CHEBI:145989"/>
    </ligand>
</feature>
<dbReference type="InterPro" id="IPR001986">
    <property type="entry name" value="Enolpyruvate_Tfrase_dom"/>
</dbReference>
<reference evidence="10 11" key="1">
    <citation type="submission" date="2020-08" db="EMBL/GenBank/DDBJ databases">
        <title>Sequencing the genomes of 1000 actinobacteria strains.</title>
        <authorList>
            <person name="Klenk H.-P."/>
        </authorList>
    </citation>
    <scope>NUCLEOTIDE SEQUENCE [LARGE SCALE GENOMIC DNA]</scope>
    <source>
        <strain evidence="10 11">DSM 17945</strain>
    </source>
</reference>
<feature type="region of interest" description="Disordered" evidence="8">
    <location>
        <begin position="1"/>
        <end position="24"/>
    </location>
</feature>
<dbReference type="EC" id="2.5.1.19" evidence="7"/>
<comment type="function">
    <text evidence="7">Catalyzes the transfer of the enolpyruvyl moiety of phosphoenolpyruvate (PEP) to the 5-hydroxyl of shikimate-3-phosphate (S3P) to produce enolpyruvyl shikimate-3-phosphate and inorganic phosphate.</text>
</comment>
<keyword evidence="3 7" id="KW-0028">Amino-acid biosynthesis</keyword>
<comment type="caution">
    <text evidence="10">The sequence shown here is derived from an EMBL/GenBank/DDBJ whole genome shotgun (WGS) entry which is preliminary data.</text>
</comment>
<dbReference type="GO" id="GO:0009073">
    <property type="term" value="P:aromatic amino acid family biosynthetic process"/>
    <property type="evidence" value="ECO:0007669"/>
    <property type="project" value="UniProtKB-KW"/>
</dbReference>
<dbReference type="CDD" id="cd01556">
    <property type="entry name" value="EPSP_synthase"/>
    <property type="match status" value="1"/>
</dbReference>
<evidence type="ECO:0000256" key="8">
    <source>
        <dbReference type="SAM" id="MobiDB-lite"/>
    </source>
</evidence>
<evidence type="ECO:0000256" key="3">
    <source>
        <dbReference type="ARBA" id="ARBA00022605"/>
    </source>
</evidence>
<feature type="binding site" evidence="7">
    <location>
        <position position="220"/>
    </location>
    <ligand>
        <name>3-phosphoshikimate</name>
        <dbReference type="ChEBI" id="CHEBI:145989"/>
    </ligand>
</feature>
<feature type="binding site" evidence="7">
    <location>
        <position position="49"/>
    </location>
    <ligand>
        <name>phosphoenolpyruvate</name>
        <dbReference type="ChEBI" id="CHEBI:58702"/>
    </ligand>
</feature>
<feature type="active site" description="Proton acceptor" evidence="7">
    <location>
        <position position="375"/>
    </location>
</feature>
<comment type="similarity">
    <text evidence="2 7">Belongs to the EPSP synthase family.</text>
</comment>
<evidence type="ECO:0000256" key="5">
    <source>
        <dbReference type="ARBA" id="ARBA00023141"/>
    </source>
</evidence>
<feature type="binding site" evidence="7">
    <location>
        <position position="406"/>
    </location>
    <ligand>
        <name>phosphoenolpyruvate</name>
        <dbReference type="ChEBI" id="CHEBI:58702"/>
    </ligand>
</feature>
<evidence type="ECO:0000256" key="4">
    <source>
        <dbReference type="ARBA" id="ARBA00022679"/>
    </source>
</evidence>
<dbReference type="InterPro" id="IPR036968">
    <property type="entry name" value="Enolpyruvate_Tfrase_sf"/>
</dbReference>
<feature type="binding site" evidence="7">
    <location>
        <position position="476"/>
    </location>
    <ligand>
        <name>phosphoenolpyruvate</name>
        <dbReference type="ChEBI" id="CHEBI:58702"/>
    </ligand>
</feature>
<feature type="compositionally biased region" description="Basic and acidic residues" evidence="8">
    <location>
        <begin position="11"/>
        <end position="20"/>
    </location>
</feature>
<dbReference type="SUPFAM" id="SSF55205">
    <property type="entry name" value="EPT/RTPC-like"/>
    <property type="match status" value="1"/>
</dbReference>
<organism evidence="10 11">
    <name type="scientific">Micrococcus endophyticus</name>
    <dbReference type="NCBI Taxonomy" id="455343"/>
    <lineage>
        <taxon>Bacteria</taxon>
        <taxon>Bacillati</taxon>
        <taxon>Actinomycetota</taxon>
        <taxon>Actinomycetes</taxon>
        <taxon>Micrococcales</taxon>
        <taxon>Micrococcaceae</taxon>
        <taxon>Micrococcus</taxon>
    </lineage>
</organism>
<proteinExistence type="inferred from homology"/>
<dbReference type="PIRSF" id="PIRSF000505">
    <property type="entry name" value="EPSPS"/>
    <property type="match status" value="1"/>
</dbReference>
<keyword evidence="5 7" id="KW-0057">Aromatic amino acid biosynthesis</keyword>
<feature type="region of interest" description="Disordered" evidence="8">
    <location>
        <begin position="173"/>
        <end position="208"/>
    </location>
</feature>
<evidence type="ECO:0000256" key="6">
    <source>
        <dbReference type="ARBA" id="ARBA00044633"/>
    </source>
</evidence>
<name>A0A7W9N0R2_9MICC</name>
<dbReference type="InterPro" id="IPR013792">
    <property type="entry name" value="RNA3'P_cycl/enolpyr_Trfase_a/b"/>
</dbReference>
<evidence type="ECO:0000313" key="11">
    <source>
        <dbReference type="Proteomes" id="UP000567246"/>
    </source>
</evidence>
<feature type="binding site" evidence="7">
    <location>
        <position position="221"/>
    </location>
    <ligand>
        <name>phosphoenolpyruvate</name>
        <dbReference type="ChEBI" id="CHEBI:58702"/>
    </ligand>
</feature>
<comment type="subcellular location">
    <subcellularLocation>
        <location evidence="7">Cytoplasm</location>
    </subcellularLocation>
</comment>
<dbReference type="GO" id="GO:0009423">
    <property type="term" value="P:chorismate biosynthetic process"/>
    <property type="evidence" value="ECO:0007669"/>
    <property type="project" value="UniProtKB-UniRule"/>
</dbReference>
<feature type="domain" description="Enolpyruvate transferase" evidence="9">
    <location>
        <begin position="36"/>
        <end position="483"/>
    </location>
</feature>
<dbReference type="Pfam" id="PF00275">
    <property type="entry name" value="EPSP_synthase"/>
    <property type="match status" value="1"/>
</dbReference>
<feature type="binding site" evidence="7">
    <location>
        <position position="402"/>
    </location>
    <ligand>
        <name>3-phosphoshikimate</name>
        <dbReference type="ChEBI" id="CHEBI:145989"/>
    </ligand>
</feature>
<dbReference type="PANTHER" id="PTHR21090:SF5">
    <property type="entry name" value="PENTAFUNCTIONAL AROM POLYPEPTIDE"/>
    <property type="match status" value="1"/>
</dbReference>
<evidence type="ECO:0000313" key="10">
    <source>
        <dbReference type="EMBL" id="MBB5848519.1"/>
    </source>
</evidence>
<dbReference type="RefSeq" id="WP_184171686.1">
    <property type="nucleotide sequence ID" value="NZ_BAABAG010000001.1"/>
</dbReference>
<dbReference type="InterPro" id="IPR006264">
    <property type="entry name" value="EPSP_synthase"/>
</dbReference>
<feature type="binding site" evidence="7">
    <location>
        <position position="150"/>
    </location>
    <ligand>
        <name>phosphoenolpyruvate</name>
        <dbReference type="ChEBI" id="CHEBI:58702"/>
    </ligand>
</feature>
<evidence type="ECO:0000256" key="1">
    <source>
        <dbReference type="ARBA" id="ARBA00004811"/>
    </source>
</evidence>
<feature type="binding site" evidence="7">
    <location>
        <position position="50"/>
    </location>
    <ligand>
        <name>3-phosphoshikimate</name>
        <dbReference type="ChEBI" id="CHEBI:145989"/>
    </ligand>
</feature>
<feature type="binding site" evidence="7">
    <location>
        <position position="54"/>
    </location>
    <ligand>
        <name>3-phosphoshikimate</name>
        <dbReference type="ChEBI" id="CHEBI:145989"/>
    </ligand>
</feature>
<evidence type="ECO:0000259" key="9">
    <source>
        <dbReference type="Pfam" id="PF00275"/>
    </source>
</evidence>
<evidence type="ECO:0000256" key="2">
    <source>
        <dbReference type="ARBA" id="ARBA00009948"/>
    </source>
</evidence>
<comment type="subunit">
    <text evidence="7">Monomer.</text>
</comment>